<dbReference type="Pfam" id="PF13924">
    <property type="entry name" value="Lipocalin_5"/>
    <property type="match status" value="1"/>
</dbReference>
<proteinExistence type="predicted"/>
<accession>A0ABQ6C007</accession>
<evidence type="ECO:0000259" key="1">
    <source>
        <dbReference type="Pfam" id="PF13924"/>
    </source>
</evidence>
<dbReference type="EMBL" id="BSOZ01000093">
    <property type="protein sequence ID" value="GLS06116.1"/>
    <property type="molecule type" value="Genomic_DNA"/>
</dbReference>
<dbReference type="Proteomes" id="UP001156836">
    <property type="component" value="Unassembled WGS sequence"/>
</dbReference>
<gene>
    <name evidence="2" type="ORF">GCM10007860_32820</name>
</gene>
<dbReference type="RefSeq" id="WP_018749320.1">
    <property type="nucleotide sequence ID" value="NZ_BSOZ01000093.1"/>
</dbReference>
<name>A0ABQ6C007_9NEIS</name>
<keyword evidence="3" id="KW-1185">Reference proteome</keyword>
<protein>
    <recommendedName>
        <fullName evidence="1">Lipocalin-like domain-containing protein</fullName>
    </recommendedName>
</protein>
<comment type="caution">
    <text evidence="2">The sequence shown here is derived from an EMBL/GenBank/DDBJ whole genome shotgun (WGS) entry which is preliminary data.</text>
</comment>
<reference evidence="3" key="1">
    <citation type="journal article" date="2019" name="Int. J. Syst. Evol. Microbiol.">
        <title>The Global Catalogue of Microorganisms (GCM) 10K type strain sequencing project: providing services to taxonomists for standard genome sequencing and annotation.</title>
        <authorList>
            <consortium name="The Broad Institute Genomics Platform"/>
            <consortium name="The Broad Institute Genome Sequencing Center for Infectious Disease"/>
            <person name="Wu L."/>
            <person name="Ma J."/>
        </authorList>
    </citation>
    <scope>NUCLEOTIDE SEQUENCE [LARGE SCALE GENOMIC DNA]</scope>
    <source>
        <strain evidence="3">NBRC 104970</strain>
    </source>
</reference>
<feature type="domain" description="Lipocalin-like" evidence="1">
    <location>
        <begin position="5"/>
        <end position="112"/>
    </location>
</feature>
<organism evidence="2 3">
    <name type="scientific">Chitiniphilus shinanonensis</name>
    <dbReference type="NCBI Taxonomy" id="553088"/>
    <lineage>
        <taxon>Bacteria</taxon>
        <taxon>Pseudomonadati</taxon>
        <taxon>Pseudomonadota</taxon>
        <taxon>Betaproteobacteria</taxon>
        <taxon>Neisseriales</taxon>
        <taxon>Chitinibacteraceae</taxon>
        <taxon>Chitiniphilus</taxon>
    </lineage>
</organism>
<evidence type="ECO:0000313" key="3">
    <source>
        <dbReference type="Proteomes" id="UP001156836"/>
    </source>
</evidence>
<evidence type="ECO:0000313" key="2">
    <source>
        <dbReference type="EMBL" id="GLS06116.1"/>
    </source>
</evidence>
<sequence>MRIEGRWELLSADLTIGDKTYPCGAGRYMVKEIRAGRFNFFSAAPQRAPFPPTGPTPEARLAAAESFDAGAGTYTLDGERYVESVEFCSYPNYVGADLAFTVRVDGDTLVQEGEYPLTRLGLGPVDGYLIETYRRIED</sequence>
<dbReference type="InterPro" id="IPR024311">
    <property type="entry name" value="Lipocalin-like"/>
</dbReference>